<dbReference type="OrthoDB" id="5388486at2759"/>
<feature type="region of interest" description="Disordered" evidence="1">
    <location>
        <begin position="102"/>
        <end position="161"/>
    </location>
</feature>
<evidence type="ECO:0000313" key="2">
    <source>
        <dbReference type="EMBL" id="KAH7109437.1"/>
    </source>
</evidence>
<protein>
    <recommendedName>
        <fullName evidence="4">C2H2-type domain-containing protein</fullName>
    </recommendedName>
</protein>
<name>A0A9P9CZ08_9PLEO</name>
<feature type="compositionally biased region" description="Polar residues" evidence="1">
    <location>
        <begin position="431"/>
        <end position="440"/>
    </location>
</feature>
<dbReference type="Gene3D" id="3.30.160.60">
    <property type="entry name" value="Classic Zinc Finger"/>
    <property type="match status" value="1"/>
</dbReference>
<feature type="compositionally biased region" description="Low complexity" evidence="1">
    <location>
        <begin position="411"/>
        <end position="427"/>
    </location>
</feature>
<feature type="region of interest" description="Disordered" evidence="1">
    <location>
        <begin position="407"/>
        <end position="455"/>
    </location>
</feature>
<dbReference type="GO" id="GO:0003700">
    <property type="term" value="F:DNA-binding transcription factor activity"/>
    <property type="evidence" value="ECO:0007669"/>
    <property type="project" value="InterPro"/>
</dbReference>
<comment type="caution">
    <text evidence="2">The sequence shown here is derived from an EMBL/GenBank/DDBJ whole genome shotgun (WGS) entry which is preliminary data.</text>
</comment>
<evidence type="ECO:0000313" key="3">
    <source>
        <dbReference type="Proteomes" id="UP000700596"/>
    </source>
</evidence>
<dbReference type="EMBL" id="JAGMWT010000032">
    <property type="protein sequence ID" value="KAH7109437.1"/>
    <property type="molecule type" value="Genomic_DNA"/>
</dbReference>
<dbReference type="PANTHER" id="PTHR23225">
    <property type="entry name" value="ZINC FINGER PROTEIN"/>
    <property type="match status" value="1"/>
</dbReference>
<dbReference type="PANTHER" id="PTHR23225:SF2">
    <property type="entry name" value="AT09679P-RELATED"/>
    <property type="match status" value="1"/>
</dbReference>
<accession>A0A9P9CZ08</accession>
<feature type="region of interest" description="Disordered" evidence="1">
    <location>
        <begin position="238"/>
        <end position="335"/>
    </location>
</feature>
<evidence type="ECO:0000256" key="1">
    <source>
        <dbReference type="SAM" id="MobiDB-lite"/>
    </source>
</evidence>
<dbReference type="AlphaFoldDB" id="A0A9P9CZ08"/>
<feature type="compositionally biased region" description="Polar residues" evidence="1">
    <location>
        <begin position="102"/>
        <end position="130"/>
    </location>
</feature>
<feature type="compositionally biased region" description="Polar residues" evidence="1">
    <location>
        <begin position="288"/>
        <end position="300"/>
    </location>
</feature>
<organism evidence="2 3">
    <name type="scientific">Dendryphion nanum</name>
    <dbReference type="NCBI Taxonomy" id="256645"/>
    <lineage>
        <taxon>Eukaryota</taxon>
        <taxon>Fungi</taxon>
        <taxon>Dikarya</taxon>
        <taxon>Ascomycota</taxon>
        <taxon>Pezizomycotina</taxon>
        <taxon>Dothideomycetes</taxon>
        <taxon>Pleosporomycetidae</taxon>
        <taxon>Pleosporales</taxon>
        <taxon>Torulaceae</taxon>
        <taxon>Dendryphion</taxon>
    </lineage>
</organism>
<reference evidence="2" key="1">
    <citation type="journal article" date="2021" name="Nat. Commun.">
        <title>Genetic determinants of endophytism in the Arabidopsis root mycobiome.</title>
        <authorList>
            <person name="Mesny F."/>
            <person name="Miyauchi S."/>
            <person name="Thiergart T."/>
            <person name="Pickel B."/>
            <person name="Atanasova L."/>
            <person name="Karlsson M."/>
            <person name="Huettel B."/>
            <person name="Barry K.W."/>
            <person name="Haridas S."/>
            <person name="Chen C."/>
            <person name="Bauer D."/>
            <person name="Andreopoulos W."/>
            <person name="Pangilinan J."/>
            <person name="LaButti K."/>
            <person name="Riley R."/>
            <person name="Lipzen A."/>
            <person name="Clum A."/>
            <person name="Drula E."/>
            <person name="Henrissat B."/>
            <person name="Kohler A."/>
            <person name="Grigoriev I.V."/>
            <person name="Martin F.M."/>
            <person name="Hacquard S."/>
        </authorList>
    </citation>
    <scope>NUCLEOTIDE SEQUENCE</scope>
    <source>
        <strain evidence="2">MPI-CAGE-CH-0243</strain>
    </source>
</reference>
<proteinExistence type="predicted"/>
<sequence length="559" mass="63177">MAHQFLQFHDLPQIPALSEDHHHLAQWHTNGFHQSQGYRYPAEKTIEDMVHNQGVSNLQPMQRFLLGSDPSPFVTGMHRTNFDRALPVQGMHHYDHPWPTSDCQYDGSRNGSPDRTSTDGTSSHVASNELRSPHPYHQIPYGSPTDVYHQTSYPSPGISHDGPFVSELPLRGGICPRDVEYDHIDAEQTVDDQDSLDTKPVFEYANDAHMQYYAHNQQVEVEQETYDTKEFVPTHFHKEESVHPAAPSGDESDSEYSPKSNGKRKSSSSSGSGRPKRSPRGRKNSRPQSPATTPPGSSNRVAKRSQRGSNASFVSTKSPTMATASPATIDSQRPFPCPLAGYGCSSTFASKNEWKRHMSTQHIKLGFWRCDLCTTTVDPNDEDTIYHNDFNRKDLFTQHLRRMHADPKLQAAGANSRNSGSGNRTSRVASPPSSSPLTSNHGRHNHSNPYPVTDENIPLHQKRCYKMLRQTPPKSACLFCDKKFSGASGWDERMEHVGRHMEKDRRPEMLDFKMWRQDPELQVWLQEEGLITWENPTGWKIGNGRPRRDSIFEGNAGEM</sequence>
<dbReference type="InterPro" id="IPR039970">
    <property type="entry name" value="TF_Grauzone"/>
</dbReference>
<gene>
    <name evidence="2" type="ORF">B0J11DRAFT_236367</name>
</gene>
<dbReference type="Proteomes" id="UP000700596">
    <property type="component" value="Unassembled WGS sequence"/>
</dbReference>
<keyword evidence="3" id="KW-1185">Reference proteome</keyword>
<feature type="compositionally biased region" description="Polar residues" evidence="1">
    <location>
        <begin position="307"/>
        <end position="331"/>
    </location>
</feature>
<feature type="compositionally biased region" description="Basic residues" evidence="1">
    <location>
        <begin position="274"/>
        <end position="285"/>
    </location>
</feature>
<evidence type="ECO:0008006" key="4">
    <source>
        <dbReference type="Google" id="ProtNLM"/>
    </source>
</evidence>